<dbReference type="InterPro" id="IPR036855">
    <property type="entry name" value="Znf_CCCH_sf"/>
</dbReference>
<evidence type="ECO:0000256" key="1">
    <source>
        <dbReference type="ARBA" id="ARBA00022723"/>
    </source>
</evidence>
<dbReference type="VEuPathDB" id="FungiDB:PYU1_G011244"/>
<dbReference type="GO" id="GO:0008270">
    <property type="term" value="F:zinc ion binding"/>
    <property type="evidence" value="ECO:0007669"/>
    <property type="project" value="UniProtKB-KW"/>
</dbReference>
<evidence type="ECO:0000259" key="7">
    <source>
        <dbReference type="PROSITE" id="PS50103"/>
    </source>
</evidence>
<feature type="compositionally biased region" description="Gly residues" evidence="6">
    <location>
        <begin position="412"/>
        <end position="423"/>
    </location>
</feature>
<dbReference type="Proteomes" id="UP000019132">
    <property type="component" value="Unassembled WGS sequence"/>
</dbReference>
<dbReference type="STRING" id="431595.K3X220"/>
<organism evidence="8 9">
    <name type="scientific">Globisporangium ultimum (strain ATCC 200006 / CBS 805.95 / DAOM BR144)</name>
    <name type="common">Pythium ultimum</name>
    <dbReference type="NCBI Taxonomy" id="431595"/>
    <lineage>
        <taxon>Eukaryota</taxon>
        <taxon>Sar</taxon>
        <taxon>Stramenopiles</taxon>
        <taxon>Oomycota</taxon>
        <taxon>Peronosporomycetes</taxon>
        <taxon>Pythiales</taxon>
        <taxon>Pythiaceae</taxon>
        <taxon>Globisporangium</taxon>
    </lineage>
</organism>
<evidence type="ECO:0000313" key="8">
    <source>
        <dbReference type="EnsemblProtists" id="PYU1_T011269"/>
    </source>
</evidence>
<feature type="region of interest" description="Disordered" evidence="6">
    <location>
        <begin position="375"/>
        <end position="424"/>
    </location>
</feature>
<reference evidence="9" key="2">
    <citation type="submission" date="2010-04" db="EMBL/GenBank/DDBJ databases">
        <authorList>
            <person name="Buell R."/>
            <person name="Hamilton J."/>
            <person name="Hostetler J."/>
        </authorList>
    </citation>
    <scope>NUCLEOTIDE SEQUENCE [LARGE SCALE GENOMIC DNA]</scope>
    <source>
        <strain evidence="9">DAOM:BR144</strain>
    </source>
</reference>
<dbReference type="Gene3D" id="4.10.1000.10">
    <property type="entry name" value="Zinc finger, CCCH-type"/>
    <property type="match status" value="1"/>
</dbReference>
<dbReference type="eggNOG" id="ENOG502R2DK">
    <property type="taxonomic scope" value="Eukaryota"/>
</dbReference>
<keyword evidence="5" id="KW-0175">Coiled coil</keyword>
<dbReference type="PANTHER" id="PTHR38160:SF1">
    <property type="entry name" value="ZINC FINGER CCCH DOMAIN-CONTAINING PROTEIN 40"/>
    <property type="match status" value="1"/>
</dbReference>
<evidence type="ECO:0000256" key="5">
    <source>
        <dbReference type="SAM" id="Coils"/>
    </source>
</evidence>
<keyword evidence="9" id="KW-1185">Reference proteome</keyword>
<feature type="domain" description="C3H1-type" evidence="7">
    <location>
        <begin position="428"/>
        <end position="456"/>
    </location>
</feature>
<evidence type="ECO:0000256" key="3">
    <source>
        <dbReference type="ARBA" id="ARBA00022833"/>
    </source>
</evidence>
<feature type="compositionally biased region" description="Low complexity" evidence="6">
    <location>
        <begin position="212"/>
        <end position="221"/>
    </location>
</feature>
<dbReference type="EMBL" id="GL376562">
    <property type="status" value="NOT_ANNOTATED_CDS"/>
    <property type="molecule type" value="Genomic_DNA"/>
</dbReference>
<feature type="domain" description="C3H1-type" evidence="7">
    <location>
        <begin position="523"/>
        <end position="551"/>
    </location>
</feature>
<dbReference type="InterPro" id="IPR000571">
    <property type="entry name" value="Znf_CCCH"/>
</dbReference>
<feature type="zinc finger region" description="C3H1-type" evidence="4">
    <location>
        <begin position="471"/>
        <end position="499"/>
    </location>
</feature>
<reference evidence="9" key="1">
    <citation type="journal article" date="2010" name="Genome Biol.">
        <title>Genome sequence of the necrotrophic plant pathogen Pythium ultimum reveals original pathogenicity mechanisms and effector repertoire.</title>
        <authorList>
            <person name="Levesque C.A."/>
            <person name="Brouwer H."/>
            <person name="Cano L."/>
            <person name="Hamilton J.P."/>
            <person name="Holt C."/>
            <person name="Huitema E."/>
            <person name="Raffaele S."/>
            <person name="Robideau G.P."/>
            <person name="Thines M."/>
            <person name="Win J."/>
            <person name="Zerillo M.M."/>
            <person name="Beakes G.W."/>
            <person name="Boore J.L."/>
            <person name="Busam D."/>
            <person name="Dumas B."/>
            <person name="Ferriera S."/>
            <person name="Fuerstenberg S.I."/>
            <person name="Gachon C.M."/>
            <person name="Gaulin E."/>
            <person name="Govers F."/>
            <person name="Grenville-Briggs L."/>
            <person name="Horner N."/>
            <person name="Hostetler J."/>
            <person name="Jiang R.H."/>
            <person name="Johnson J."/>
            <person name="Krajaejun T."/>
            <person name="Lin H."/>
            <person name="Meijer H.J."/>
            <person name="Moore B."/>
            <person name="Morris P."/>
            <person name="Phuntmart V."/>
            <person name="Puiu D."/>
            <person name="Shetty J."/>
            <person name="Stajich J.E."/>
            <person name="Tripathy S."/>
            <person name="Wawra S."/>
            <person name="van West P."/>
            <person name="Whitty B.R."/>
            <person name="Coutinho P.M."/>
            <person name="Henrissat B."/>
            <person name="Martin F."/>
            <person name="Thomas P.D."/>
            <person name="Tyler B.M."/>
            <person name="De Vries R.P."/>
            <person name="Kamoun S."/>
            <person name="Yandell M."/>
            <person name="Tisserat N."/>
            <person name="Buell C.R."/>
        </authorList>
    </citation>
    <scope>NUCLEOTIDE SEQUENCE</scope>
    <source>
        <strain evidence="9">DAOM:BR144</strain>
    </source>
</reference>
<feature type="zinc finger region" description="C3H1-type" evidence="4">
    <location>
        <begin position="428"/>
        <end position="456"/>
    </location>
</feature>
<evidence type="ECO:0000256" key="2">
    <source>
        <dbReference type="ARBA" id="ARBA00022771"/>
    </source>
</evidence>
<feature type="compositionally biased region" description="Polar residues" evidence="6">
    <location>
        <begin position="186"/>
        <end position="211"/>
    </location>
</feature>
<dbReference type="InParanoid" id="K3X220"/>
<dbReference type="OMA" id="RFAHGQN"/>
<accession>K3X220</accession>
<dbReference type="EnsemblProtists" id="PYU1_T011269">
    <property type="protein sequence ID" value="PYU1_T011269"/>
    <property type="gene ID" value="PYU1_G011244"/>
</dbReference>
<dbReference type="Gene3D" id="3.30.40.10">
    <property type="entry name" value="Zinc/RING finger domain, C3HC4 (zinc finger)"/>
    <property type="match status" value="1"/>
</dbReference>
<keyword evidence="2 4" id="KW-0863">Zinc-finger</keyword>
<feature type="region of interest" description="Disordered" evidence="6">
    <location>
        <begin position="92"/>
        <end position="225"/>
    </location>
</feature>
<feature type="region of interest" description="Disordered" evidence="6">
    <location>
        <begin position="308"/>
        <end position="335"/>
    </location>
</feature>
<reference evidence="8" key="3">
    <citation type="submission" date="2015-02" db="UniProtKB">
        <authorList>
            <consortium name="EnsemblProtists"/>
        </authorList>
    </citation>
    <scope>IDENTIFICATION</scope>
    <source>
        <strain evidence="8">DAOM BR144</strain>
    </source>
</reference>
<sequence length="574" mass="62266">METGDSFGAFASEELRSQVPADVRLLIQELQSSRQKEKELQLQVESLQTEQKLAKQRLALYSLYALKLKRELINERLAHIDSKKEVEELRLTKQPAHQGDSGDERESTAVRGGGRRLSVSQEAANRNSNPEEDEDPWSSPGKARSGGNAGSGHLLSFSSFYSSRHNEGGAGSEDSPPSPMSSMSSGINPLRSSLMGQFLPSTLLDSPQITPSSRSSTSSKSAFRKEDRLTFDAEIKEAMQPFSLSEPPCTQCKQNPVTECMPCGHKLCANHESNMLTRNELICPRCSAKVSSIKEIRRQEDNQVDHLLEGDVLEEKPPSGTNLSSPGGRGSTSSVVSPITLSVMSELFESIPVDQLEAVLKESSGQPSLAMESLLHNHPSFNPGTSTLESSPIAPGHKAALHRANSGTSSNQGGGTGVAGPSGGATSNWKTEMCMYYLQGKCNKTRRTCSFAHGESDLVRSNTSKHTSSAGYKSRLCPLYLEGICPKSRRDCPLAHGENDLRDGLAVLTPNTVLPPAAPRLQSYKTELCYYYLKGCCNYTKEECRFAHGESDLRTVESNTMEWTAKLSAGGGVG</sequence>
<feature type="compositionally biased region" description="Polar residues" evidence="6">
    <location>
        <begin position="379"/>
        <end position="390"/>
    </location>
</feature>
<dbReference type="SMART" id="SM00356">
    <property type="entry name" value="ZnF_C3H1"/>
    <property type="match status" value="3"/>
</dbReference>
<protein>
    <recommendedName>
        <fullName evidence="7">C3H1-type domain-containing protein</fullName>
    </recommendedName>
</protein>
<dbReference type="PANTHER" id="PTHR38160">
    <property type="entry name" value="ZINC FINGER CCCH DOMAIN-CONTAINING PROTEIN 40"/>
    <property type="match status" value="1"/>
</dbReference>
<feature type="compositionally biased region" description="Basic and acidic residues" evidence="6">
    <location>
        <begin position="308"/>
        <end position="317"/>
    </location>
</feature>
<dbReference type="InterPro" id="IPR013083">
    <property type="entry name" value="Znf_RING/FYVE/PHD"/>
</dbReference>
<evidence type="ECO:0000313" key="9">
    <source>
        <dbReference type="Proteomes" id="UP000019132"/>
    </source>
</evidence>
<name>K3X220_GLOUD</name>
<feature type="zinc finger region" description="C3H1-type" evidence="4">
    <location>
        <begin position="523"/>
        <end position="551"/>
    </location>
</feature>
<dbReference type="HOGENOM" id="CLU_021455_0_0_1"/>
<dbReference type="SUPFAM" id="SSF90229">
    <property type="entry name" value="CCCH zinc finger"/>
    <property type="match status" value="2"/>
</dbReference>
<feature type="domain" description="C3H1-type" evidence="7">
    <location>
        <begin position="471"/>
        <end position="499"/>
    </location>
</feature>
<evidence type="ECO:0000256" key="6">
    <source>
        <dbReference type="SAM" id="MobiDB-lite"/>
    </source>
</evidence>
<keyword evidence="3 4" id="KW-0862">Zinc</keyword>
<dbReference type="PROSITE" id="PS50103">
    <property type="entry name" value="ZF_C3H1"/>
    <property type="match status" value="3"/>
</dbReference>
<dbReference type="Gene3D" id="3.30.1370.210">
    <property type="match status" value="1"/>
</dbReference>
<feature type="coiled-coil region" evidence="5">
    <location>
        <begin position="23"/>
        <end position="57"/>
    </location>
</feature>
<dbReference type="CDD" id="cd14279">
    <property type="entry name" value="CUE"/>
    <property type="match status" value="1"/>
</dbReference>
<feature type="compositionally biased region" description="Polar residues" evidence="6">
    <location>
        <begin position="319"/>
        <end position="335"/>
    </location>
</feature>
<evidence type="ECO:0000256" key="4">
    <source>
        <dbReference type="PROSITE-ProRule" id="PRU00723"/>
    </source>
</evidence>
<keyword evidence="1 4" id="KW-0479">Metal-binding</keyword>
<dbReference type="InterPro" id="IPR045868">
    <property type="entry name" value="Znf_C3H13/40"/>
</dbReference>
<dbReference type="AlphaFoldDB" id="K3X220"/>
<feature type="compositionally biased region" description="Polar residues" evidence="6">
    <location>
        <begin position="118"/>
        <end position="128"/>
    </location>
</feature>
<proteinExistence type="predicted"/>